<evidence type="ECO:0000256" key="5">
    <source>
        <dbReference type="ARBA" id="ARBA00022960"/>
    </source>
</evidence>
<dbReference type="SUPFAM" id="SSF56601">
    <property type="entry name" value="beta-lactamase/transpeptidase-like"/>
    <property type="match status" value="1"/>
</dbReference>
<dbReference type="GO" id="GO:0005886">
    <property type="term" value="C:plasma membrane"/>
    <property type="evidence" value="ECO:0007669"/>
    <property type="project" value="UniProtKB-SubCell"/>
</dbReference>
<evidence type="ECO:0000256" key="1">
    <source>
        <dbReference type="ARBA" id="ARBA00004167"/>
    </source>
</evidence>
<evidence type="ECO:0000256" key="4">
    <source>
        <dbReference type="ARBA" id="ARBA00022692"/>
    </source>
</evidence>
<dbReference type="InterPro" id="IPR001460">
    <property type="entry name" value="PCN-bd_Tpept"/>
</dbReference>
<protein>
    <recommendedName>
        <fullName evidence="14">Penicillin-binding protein 2</fullName>
    </recommendedName>
</protein>
<comment type="caution">
    <text evidence="12">The sequence shown here is derived from an EMBL/GenBank/DDBJ whole genome shotgun (WGS) entry which is preliminary data.</text>
</comment>
<dbReference type="GO" id="GO:0008658">
    <property type="term" value="F:penicillin binding"/>
    <property type="evidence" value="ECO:0007669"/>
    <property type="project" value="InterPro"/>
</dbReference>
<evidence type="ECO:0000256" key="9">
    <source>
        <dbReference type="ARBA" id="ARBA00023316"/>
    </source>
</evidence>
<evidence type="ECO:0000313" key="12">
    <source>
        <dbReference type="EMBL" id="OGG42865.1"/>
    </source>
</evidence>
<dbReference type="PANTHER" id="PTHR30627:SF2">
    <property type="entry name" value="PEPTIDOGLYCAN D,D-TRANSPEPTIDASE MRDA"/>
    <property type="match status" value="1"/>
</dbReference>
<dbReference type="GO" id="GO:0009252">
    <property type="term" value="P:peptidoglycan biosynthetic process"/>
    <property type="evidence" value="ECO:0007669"/>
    <property type="project" value="UniProtKB-KW"/>
</dbReference>
<keyword evidence="6" id="KW-0573">Peptidoglycan synthesis</keyword>
<evidence type="ECO:0000259" key="11">
    <source>
        <dbReference type="Pfam" id="PF03717"/>
    </source>
</evidence>
<accession>A0A1F6C0Z4</accession>
<evidence type="ECO:0000256" key="8">
    <source>
        <dbReference type="ARBA" id="ARBA00023136"/>
    </source>
</evidence>
<keyword evidence="9" id="KW-0961">Cell wall biogenesis/degradation</keyword>
<feature type="domain" description="Penicillin-binding protein transpeptidase" evidence="10">
    <location>
        <begin position="286"/>
        <end position="589"/>
    </location>
</feature>
<reference evidence="12 13" key="1">
    <citation type="journal article" date="2016" name="Nat. Commun.">
        <title>Thousands of microbial genomes shed light on interconnected biogeochemical processes in an aquifer system.</title>
        <authorList>
            <person name="Anantharaman K."/>
            <person name="Brown C.T."/>
            <person name="Hug L.A."/>
            <person name="Sharon I."/>
            <person name="Castelle C.J."/>
            <person name="Probst A.J."/>
            <person name="Thomas B.C."/>
            <person name="Singh A."/>
            <person name="Wilkins M.J."/>
            <person name="Karaoz U."/>
            <person name="Brodie E.L."/>
            <person name="Williams K.H."/>
            <person name="Hubbard S.S."/>
            <person name="Banfield J.F."/>
        </authorList>
    </citation>
    <scope>NUCLEOTIDE SEQUENCE [LARGE SCALE GENOMIC DNA]</scope>
</reference>
<evidence type="ECO:0008006" key="14">
    <source>
        <dbReference type="Google" id="ProtNLM"/>
    </source>
</evidence>
<evidence type="ECO:0000256" key="6">
    <source>
        <dbReference type="ARBA" id="ARBA00022984"/>
    </source>
</evidence>
<keyword evidence="7" id="KW-1133">Transmembrane helix</keyword>
<dbReference type="InterPro" id="IPR036138">
    <property type="entry name" value="PBP_dimer_sf"/>
</dbReference>
<dbReference type="Gene3D" id="3.30.1390.30">
    <property type="entry name" value="Penicillin-binding protein 2a, domain 3"/>
    <property type="match status" value="1"/>
</dbReference>
<evidence type="ECO:0000256" key="2">
    <source>
        <dbReference type="ARBA" id="ARBA00004236"/>
    </source>
</evidence>
<dbReference type="AlphaFoldDB" id="A0A1F6C0Z4"/>
<dbReference type="EMBL" id="MFKM01000034">
    <property type="protein sequence ID" value="OGG42865.1"/>
    <property type="molecule type" value="Genomic_DNA"/>
</dbReference>
<dbReference type="InterPro" id="IPR012338">
    <property type="entry name" value="Beta-lactam/transpept-like"/>
</dbReference>
<evidence type="ECO:0000313" key="13">
    <source>
        <dbReference type="Proteomes" id="UP000176633"/>
    </source>
</evidence>
<keyword evidence="5" id="KW-0133">Cell shape</keyword>
<sequence length="599" mass="66678">MRKKRELNLEDILTDKAVIDDILEVPVKPDVFKICFLVVALMALVNVNRLFSLNVFRGDFYRQRALANISEVAVQKAERGVILDRYGKPLVKNKPIFNAVLVPSQLPKETTEKKTAIAKITEMLDLEPEAIQKIIKKTDLEFTNRILLVRDLPQNKAVIFQSANLAGLQIESGWQRDYQESKAFSHLLGYVGLVAKNDLVVNPDLTSNDLIGKNGLEAYYDRQLRGENGKITIFQNVQGKILTENLTKQPKAGQPLKTFIDADLQNYFSNRLEQGLKELGRDTGVGIAIDPSNGEVLALVSLPSFDGARIADFLNQSTQPLFNRAITGLYAPGSTIKPLVAVAALNEKVIDTKKEIFSAGYIEIPNPYNPDKPSIFLDWKPHGWVNFYSALARSSNIYFYALGGGWEDVKGLGISKLRDYWQRFGFGNPTNIDLVGEKEGLLPAPSSDWRLGDTYNATIGQGDLLVTPLQLVNYITAIANGGKIYEPRIAKTEPKMLKDLANLKEFLSEAEKGMIEATQKSYGTAYLLNDLPFLTAAKTGTAQINYNTKTNALFVGYGPIPQPRIAILVLVENAREGSLNAVPVAKDVFKWYYDNRIKK</sequence>
<gene>
    <name evidence="12" type="ORF">A3G50_01905</name>
</gene>
<comment type="subcellular location">
    <subcellularLocation>
        <location evidence="2">Cell membrane</location>
    </subcellularLocation>
    <subcellularLocation>
        <location evidence="1">Membrane</location>
        <topology evidence="1">Single-pass membrane protein</topology>
    </subcellularLocation>
</comment>
<dbReference type="Proteomes" id="UP000176633">
    <property type="component" value="Unassembled WGS sequence"/>
</dbReference>
<dbReference type="Pfam" id="PF00905">
    <property type="entry name" value="Transpeptidase"/>
    <property type="match status" value="1"/>
</dbReference>
<dbReference type="PANTHER" id="PTHR30627">
    <property type="entry name" value="PEPTIDOGLYCAN D,D-TRANSPEPTIDASE"/>
    <property type="match status" value="1"/>
</dbReference>
<evidence type="ECO:0000256" key="3">
    <source>
        <dbReference type="ARBA" id="ARBA00022475"/>
    </source>
</evidence>
<dbReference type="GO" id="GO:0071972">
    <property type="term" value="F:peptidoglycan L,D-transpeptidase activity"/>
    <property type="evidence" value="ECO:0007669"/>
    <property type="project" value="TreeGrafter"/>
</dbReference>
<dbReference type="Pfam" id="PF03717">
    <property type="entry name" value="PBP_dimer"/>
    <property type="match status" value="1"/>
</dbReference>
<dbReference type="Gene3D" id="3.90.1310.10">
    <property type="entry name" value="Penicillin-binding protein 2a (Domain 2)"/>
    <property type="match status" value="1"/>
</dbReference>
<dbReference type="Gene3D" id="3.40.710.10">
    <property type="entry name" value="DD-peptidase/beta-lactamase superfamily"/>
    <property type="match status" value="1"/>
</dbReference>
<evidence type="ECO:0000259" key="10">
    <source>
        <dbReference type="Pfam" id="PF00905"/>
    </source>
</evidence>
<dbReference type="STRING" id="1798473.A3G50_01905"/>
<keyword evidence="4" id="KW-0812">Transmembrane</keyword>
<name>A0A1F6C0Z4_9BACT</name>
<evidence type="ECO:0000256" key="7">
    <source>
        <dbReference type="ARBA" id="ARBA00022989"/>
    </source>
</evidence>
<organism evidence="12 13">
    <name type="scientific">Candidatus Jorgensenbacteria bacterium RIFCSPLOWO2_12_FULL_42_11</name>
    <dbReference type="NCBI Taxonomy" id="1798473"/>
    <lineage>
        <taxon>Bacteria</taxon>
        <taxon>Candidatus Joergenseniibacteriota</taxon>
    </lineage>
</organism>
<dbReference type="InterPro" id="IPR005311">
    <property type="entry name" value="PBP_dimer"/>
</dbReference>
<dbReference type="InterPro" id="IPR050515">
    <property type="entry name" value="Beta-lactam/transpept"/>
</dbReference>
<feature type="domain" description="Penicillin-binding protein dimerisation" evidence="11">
    <location>
        <begin position="75"/>
        <end position="244"/>
    </location>
</feature>
<dbReference type="GO" id="GO:0008360">
    <property type="term" value="P:regulation of cell shape"/>
    <property type="evidence" value="ECO:0007669"/>
    <property type="project" value="UniProtKB-KW"/>
</dbReference>
<keyword evidence="3" id="KW-1003">Cell membrane</keyword>
<proteinExistence type="predicted"/>
<keyword evidence="8" id="KW-0472">Membrane</keyword>
<dbReference type="SUPFAM" id="SSF56519">
    <property type="entry name" value="Penicillin binding protein dimerisation domain"/>
    <property type="match status" value="1"/>
</dbReference>
<dbReference type="GO" id="GO:0071555">
    <property type="term" value="P:cell wall organization"/>
    <property type="evidence" value="ECO:0007669"/>
    <property type="project" value="UniProtKB-KW"/>
</dbReference>